<evidence type="ECO:0000313" key="3">
    <source>
        <dbReference type="Proteomes" id="UP000642571"/>
    </source>
</evidence>
<dbReference type="RefSeq" id="WP_188650057.1">
    <property type="nucleotide sequence ID" value="NZ_BMIN01000001.1"/>
</dbReference>
<organism evidence="2 3">
    <name type="scientific">Pontibacillus salipaludis</name>
    <dbReference type="NCBI Taxonomy" id="1697394"/>
    <lineage>
        <taxon>Bacteria</taxon>
        <taxon>Bacillati</taxon>
        <taxon>Bacillota</taxon>
        <taxon>Bacilli</taxon>
        <taxon>Bacillales</taxon>
        <taxon>Bacillaceae</taxon>
        <taxon>Pontibacillus</taxon>
    </lineage>
</organism>
<gene>
    <name evidence="2" type="ORF">GCM10011389_02000</name>
</gene>
<reference evidence="3" key="1">
    <citation type="journal article" date="2019" name="Int. J. Syst. Evol. Microbiol.">
        <title>The Global Catalogue of Microorganisms (GCM) 10K type strain sequencing project: providing services to taxonomists for standard genome sequencing and annotation.</title>
        <authorList>
            <consortium name="The Broad Institute Genomics Platform"/>
            <consortium name="The Broad Institute Genome Sequencing Center for Infectious Disease"/>
            <person name="Wu L."/>
            <person name="Ma J."/>
        </authorList>
    </citation>
    <scope>NUCLEOTIDE SEQUENCE [LARGE SCALE GENOMIC DNA]</scope>
    <source>
        <strain evidence="3">CGMCC 1.15353</strain>
    </source>
</reference>
<protein>
    <recommendedName>
        <fullName evidence="1">DOD-type homing endonuclease domain-containing protein</fullName>
    </recommendedName>
</protein>
<comment type="caution">
    <text evidence="2">The sequence shown here is derived from an EMBL/GenBank/DDBJ whole genome shotgun (WGS) entry which is preliminary data.</text>
</comment>
<proteinExistence type="predicted"/>
<accession>A0ABQ1PK74</accession>
<evidence type="ECO:0000259" key="1">
    <source>
        <dbReference type="PROSITE" id="PS50819"/>
    </source>
</evidence>
<dbReference type="InterPro" id="IPR027434">
    <property type="entry name" value="Homing_endonucl"/>
</dbReference>
<dbReference type="InterPro" id="IPR004042">
    <property type="entry name" value="Intein_endonuc_central"/>
</dbReference>
<dbReference type="PROSITE" id="PS50819">
    <property type="entry name" value="INTEIN_ENDONUCLEASE"/>
    <property type="match status" value="1"/>
</dbReference>
<feature type="domain" description="DOD-type homing endonuclease" evidence="1">
    <location>
        <begin position="76"/>
        <end position="204"/>
    </location>
</feature>
<dbReference type="Gene3D" id="3.10.28.10">
    <property type="entry name" value="Homing endonucleases"/>
    <property type="match status" value="1"/>
</dbReference>
<dbReference type="InterPro" id="IPR004860">
    <property type="entry name" value="LAGLIDADG_dom"/>
</dbReference>
<keyword evidence="3" id="KW-1185">Reference proteome</keyword>
<dbReference type="Pfam" id="PF14528">
    <property type="entry name" value="LAGLIDADG_3"/>
    <property type="match status" value="1"/>
</dbReference>
<evidence type="ECO:0000313" key="2">
    <source>
        <dbReference type="EMBL" id="GGC98440.1"/>
    </source>
</evidence>
<name>A0ABQ1PK74_9BACI</name>
<dbReference type="EMBL" id="BMIN01000001">
    <property type="protein sequence ID" value="GGC98440.1"/>
    <property type="molecule type" value="Genomic_DNA"/>
</dbReference>
<sequence length="367" mass="42980">MPRKPGISDQYLIDLYKKGTPFKKMSVISGLSDRAIRNIMYKNNVKMNREQYSGQPRKHAVNEDFFKNWSHQMAWVLGLFITDGCVNQSNSISFSQKDERLLRLVAKLMDAKYEIIQPISTRKVSVLTVNSKIIKEDLERLGIYANKSRTVGFPHVPKDYLPSFIRGVIDGDGWVDREGYVMNVISASLSFAKGILETFRSWELRCNLTRQLSTSQKVYYRVWVKGKRDLLKLSDIVYQHALEDCVYYKRDLMKNPEYKSTSNRVKFRTNVSKELLDSVRHEAKKSGKYGNYIIEEALKSILDYTDIELLEKSKPQDRIQYKTTYDKNVLEHAKIIAKQLDMRMNELIELSIREWFILNNIEGKERR</sequence>
<dbReference type="Proteomes" id="UP000642571">
    <property type="component" value="Unassembled WGS sequence"/>
</dbReference>
<dbReference type="SUPFAM" id="SSF55608">
    <property type="entry name" value="Homing endonucleases"/>
    <property type="match status" value="2"/>
</dbReference>